<accession>A0ABY6BEX7</accession>
<gene>
    <name evidence="1" type="ORF">N4264_00390</name>
</gene>
<dbReference type="Proteomes" id="UP001064632">
    <property type="component" value="Chromosome"/>
</dbReference>
<reference evidence="1" key="1">
    <citation type="submission" date="2022-09" db="EMBL/GenBank/DDBJ databases">
        <title>Tahibacter sp. nov., isolated from a fresh water.</title>
        <authorList>
            <person name="Baek J.H."/>
            <person name="Lee J.K."/>
            <person name="Kim J.M."/>
            <person name="Jeon C.O."/>
        </authorList>
    </citation>
    <scope>NUCLEOTIDE SEQUENCE</scope>
    <source>
        <strain evidence="1">W38</strain>
    </source>
</reference>
<keyword evidence="2" id="KW-1185">Reference proteome</keyword>
<organism evidence="1 2">
    <name type="scientific">Tahibacter amnicola</name>
    <dbReference type="NCBI Taxonomy" id="2976241"/>
    <lineage>
        <taxon>Bacteria</taxon>
        <taxon>Pseudomonadati</taxon>
        <taxon>Pseudomonadota</taxon>
        <taxon>Gammaproteobacteria</taxon>
        <taxon>Lysobacterales</taxon>
        <taxon>Rhodanobacteraceae</taxon>
        <taxon>Tahibacter</taxon>
    </lineage>
</organism>
<evidence type="ECO:0000313" key="2">
    <source>
        <dbReference type="Proteomes" id="UP001064632"/>
    </source>
</evidence>
<evidence type="ECO:0000313" key="1">
    <source>
        <dbReference type="EMBL" id="UXI68146.1"/>
    </source>
</evidence>
<proteinExistence type="predicted"/>
<name>A0ABY6BEX7_9GAMM</name>
<dbReference type="RefSeq" id="WP_261695108.1">
    <property type="nucleotide sequence ID" value="NZ_CP104694.1"/>
</dbReference>
<dbReference type="EMBL" id="CP104694">
    <property type="protein sequence ID" value="UXI68146.1"/>
    <property type="molecule type" value="Genomic_DNA"/>
</dbReference>
<protein>
    <submittedName>
        <fullName evidence="1">Uncharacterized protein</fullName>
    </submittedName>
</protein>
<sequence>MFSLAKFSIAKDLLFMHGYIVRPDVLAPQTTPVDAARPVSPARAAAPERAAAEGTVASALACP</sequence>